<dbReference type="AlphaFoldDB" id="A0A414BTF7"/>
<comment type="caution">
    <text evidence="4">The sequence shown here is derived from an EMBL/GenBank/DDBJ whole genome shotgun (WGS) entry which is preliminary data.</text>
</comment>
<evidence type="ECO:0000313" key="4">
    <source>
        <dbReference type="EMBL" id="RHC80060.1"/>
    </source>
</evidence>
<proteinExistence type="predicted"/>
<protein>
    <submittedName>
        <fullName evidence="4">T9SS C-terminal target domain-containing protein</fullName>
    </submittedName>
</protein>
<evidence type="ECO:0000313" key="5">
    <source>
        <dbReference type="Proteomes" id="UP000286260"/>
    </source>
</evidence>
<dbReference type="RefSeq" id="WP_122205000.1">
    <property type="nucleotide sequence ID" value="NZ_QSII01000032.1"/>
</dbReference>
<feature type="region of interest" description="Disordered" evidence="1">
    <location>
        <begin position="35"/>
        <end position="59"/>
    </location>
</feature>
<gene>
    <name evidence="4" type="ORF">DW828_17670</name>
</gene>
<evidence type="ECO:0000256" key="2">
    <source>
        <dbReference type="SAM" id="SignalP"/>
    </source>
</evidence>
<dbReference type="EMBL" id="QSII01000032">
    <property type="protein sequence ID" value="RHC80060.1"/>
    <property type="molecule type" value="Genomic_DNA"/>
</dbReference>
<dbReference type="Proteomes" id="UP000286260">
    <property type="component" value="Unassembled WGS sequence"/>
</dbReference>
<feature type="signal peptide" evidence="2">
    <location>
        <begin position="1"/>
        <end position="31"/>
    </location>
</feature>
<organism evidence="4 5">
    <name type="scientific">Parabacteroides merdae</name>
    <dbReference type="NCBI Taxonomy" id="46503"/>
    <lineage>
        <taxon>Bacteria</taxon>
        <taxon>Pseudomonadati</taxon>
        <taxon>Bacteroidota</taxon>
        <taxon>Bacteroidia</taxon>
        <taxon>Bacteroidales</taxon>
        <taxon>Tannerellaceae</taxon>
        <taxon>Parabacteroides</taxon>
    </lineage>
</organism>
<name>A0A414BTF7_9BACT</name>
<sequence length="1117" mass="117058">MKNRYLKSLTARVTILMLSFLCLAGSQGAGAQIPMERRNSSSTSVVSSQKPVMPRMTKSGGNAVSVNGTEYDTWANAVAAINSNATETSFDIVLLNHVMDAKIMPSKACTISGSTSLINFAYINEDSYLTRLQMLAPLTFKNITLQVWQIAANGHALTFDEGVTVVSKYTSGGNDIAGIRNIWGGTDSSSDVASSDITIKSGQFGWICGGSGSTGAVIGTAKITMSGGTVNGSIFGGGYEGACGNTEVVMSGGTTCWIYGGGEKGNVTGTSKLTISNTAAITENIFGGSDSGTCGNTEVNVSGGTFAYGIYGGCFTGQVTGLSKVIVTGGNFSGTIYGGGFGKKCGQGDSRDANLGKVGKTEVHVSGLTNGEVSVFGGGLYADVTGNTQVTINTGKYNHIYGSGYVESPYNPAHIGGDVTVTFNDGETQILGAINDQIAGALDGVVAGSMNIVIKGGTVTAGLQSGNRASVSENVYESCTLTFDGVGNESTPYVTPMIEGFTDIVLNNSVVNFKEPQAIENGMFLLHGFSLDPAHPVNISGNGKLVGTGILLHKIREDFSANTPLVIASNLPKTTTFAKYVKMEAGSVITAPVYKAGKTYRLKKDGETLYTVNITEPDRKLGTLSVIWDKFKEQDVKLEDGDQAPENTQLTVTVAPADAGITAILKNNGQTITSGEKLTLSADADITVETEVQPLDLSQRSNDVTISKDGDDWKYTEATITKNVTAATSFNGTIKNTLADGKCMLIDNTAQGVLIFESAKINSTSTAAPALTIENGANVSFSGNLEVKTGNADQYAIRNDGILTITDASTTITSTNTNGSSDKGIQVGNGAVIVSETNTTLITSGLSNEGTVVVKEGAEAKTEGGQDLQKTYLITVVDPGNGNIFTVIAGDIEIKSNDKVADKTILTVQATPANGYRLETITVTSKDGQGVALANNGTYVMPENEVTFKATFKSTYVPPAPTYYTVTLPEVEGVTTNPKAGTRTVEEGYSFSFALTLHEGYESSQPVVKANGIVVEPRESDGKYIIRNIEEDTEITIEGIIKDDPTGNATIEGETKVQAIGSTLHIYLPKAETISVYTLSGLLYEQQDVSAGSTQIHLSKGMYLVKIGEGTYKIVIR</sequence>
<dbReference type="Pfam" id="PF18998">
    <property type="entry name" value="Flg_new_2"/>
    <property type="match status" value="1"/>
</dbReference>
<keyword evidence="2" id="KW-0732">Signal</keyword>
<dbReference type="InterPro" id="IPR044060">
    <property type="entry name" value="Bacterial_rp_domain"/>
</dbReference>
<feature type="domain" description="Bacterial repeat" evidence="3">
    <location>
        <begin position="896"/>
        <end position="954"/>
    </location>
</feature>
<accession>A0A414BTF7</accession>
<reference evidence="4 5" key="1">
    <citation type="submission" date="2018-08" db="EMBL/GenBank/DDBJ databases">
        <title>A genome reference for cultivated species of the human gut microbiota.</title>
        <authorList>
            <person name="Zou Y."/>
            <person name="Xue W."/>
            <person name="Luo G."/>
        </authorList>
    </citation>
    <scope>NUCLEOTIDE SEQUENCE [LARGE SCALE GENOMIC DNA]</scope>
    <source>
        <strain evidence="4 5">AM34-17</strain>
    </source>
</reference>
<evidence type="ECO:0000256" key="1">
    <source>
        <dbReference type="SAM" id="MobiDB-lite"/>
    </source>
</evidence>
<evidence type="ECO:0000259" key="3">
    <source>
        <dbReference type="Pfam" id="PF18998"/>
    </source>
</evidence>
<feature type="chain" id="PRO_5019511103" evidence="2">
    <location>
        <begin position="32"/>
        <end position="1117"/>
    </location>
</feature>